<feature type="region of interest" description="Disordered" evidence="1">
    <location>
        <begin position="146"/>
        <end position="170"/>
    </location>
</feature>
<dbReference type="OrthoDB" id="425829at2759"/>
<evidence type="ECO:0000313" key="2">
    <source>
        <dbReference type="EMBL" id="CAE7035075.1"/>
    </source>
</evidence>
<accession>A0A812IE26</accession>
<reference evidence="2" key="1">
    <citation type="submission" date="2021-02" db="EMBL/GenBank/DDBJ databases">
        <authorList>
            <person name="Dougan E. K."/>
            <person name="Rhodes N."/>
            <person name="Thang M."/>
            <person name="Chan C."/>
        </authorList>
    </citation>
    <scope>NUCLEOTIDE SEQUENCE</scope>
</reference>
<dbReference type="EMBL" id="CAJNDS010000259">
    <property type="protein sequence ID" value="CAE7035075.1"/>
    <property type="molecule type" value="Genomic_DNA"/>
</dbReference>
<comment type="caution">
    <text evidence="2">The sequence shown here is derived from an EMBL/GenBank/DDBJ whole genome shotgun (WGS) entry which is preliminary data.</text>
</comment>
<protein>
    <submittedName>
        <fullName evidence="2">Uncharacterized protein</fullName>
    </submittedName>
</protein>
<keyword evidence="3" id="KW-1185">Reference proteome</keyword>
<dbReference type="Proteomes" id="UP000604046">
    <property type="component" value="Unassembled WGS sequence"/>
</dbReference>
<evidence type="ECO:0000256" key="1">
    <source>
        <dbReference type="SAM" id="MobiDB-lite"/>
    </source>
</evidence>
<name>A0A812IE26_9DINO</name>
<gene>
    <name evidence="2" type="ORF">SNAT2548_LOCUS4243</name>
</gene>
<proteinExistence type="predicted"/>
<organism evidence="2 3">
    <name type="scientific">Symbiodinium natans</name>
    <dbReference type="NCBI Taxonomy" id="878477"/>
    <lineage>
        <taxon>Eukaryota</taxon>
        <taxon>Sar</taxon>
        <taxon>Alveolata</taxon>
        <taxon>Dinophyceae</taxon>
        <taxon>Suessiales</taxon>
        <taxon>Symbiodiniaceae</taxon>
        <taxon>Symbiodinium</taxon>
    </lineage>
</organism>
<evidence type="ECO:0000313" key="3">
    <source>
        <dbReference type="Proteomes" id="UP000604046"/>
    </source>
</evidence>
<dbReference type="AlphaFoldDB" id="A0A812IE26"/>
<sequence length="170" mass="18761">MPDSIEFSTLLPQVLPMLEWLEIRRVCLTQRRCSESLLRAVHLRYLLDTPASVRARVSRLGKRLGGAQAAQARASPEARAAAAVEIAVLQQCTQILSENCERYADLLERVGFTVGDDLEHMSDALLESLEKLQAFSDAVTRLRDVAESLPPPGTSCRRSGPEAGYPLEDD</sequence>